<proteinExistence type="predicted"/>
<accession>A0AAD2HYG2</accession>
<dbReference type="Proteomes" id="UP001295794">
    <property type="component" value="Unassembled WGS sequence"/>
</dbReference>
<organism evidence="2 3">
    <name type="scientific">Mycena citricolor</name>
    <dbReference type="NCBI Taxonomy" id="2018698"/>
    <lineage>
        <taxon>Eukaryota</taxon>
        <taxon>Fungi</taxon>
        <taxon>Dikarya</taxon>
        <taxon>Basidiomycota</taxon>
        <taxon>Agaricomycotina</taxon>
        <taxon>Agaricomycetes</taxon>
        <taxon>Agaricomycetidae</taxon>
        <taxon>Agaricales</taxon>
        <taxon>Marasmiineae</taxon>
        <taxon>Mycenaceae</taxon>
        <taxon>Mycena</taxon>
    </lineage>
</organism>
<evidence type="ECO:0000313" key="3">
    <source>
        <dbReference type="Proteomes" id="UP001295794"/>
    </source>
</evidence>
<feature type="non-terminal residue" evidence="2">
    <location>
        <position position="101"/>
    </location>
</feature>
<protein>
    <submittedName>
        <fullName evidence="2">Uncharacterized protein</fullName>
    </submittedName>
</protein>
<comment type="caution">
    <text evidence="2">The sequence shown here is derived from an EMBL/GenBank/DDBJ whole genome shotgun (WGS) entry which is preliminary data.</text>
</comment>
<evidence type="ECO:0000313" key="2">
    <source>
        <dbReference type="EMBL" id="CAK5283591.1"/>
    </source>
</evidence>
<dbReference type="AlphaFoldDB" id="A0AAD2HYG2"/>
<reference evidence="2" key="1">
    <citation type="submission" date="2023-11" db="EMBL/GenBank/DDBJ databases">
        <authorList>
            <person name="De Vega J J."/>
            <person name="De Vega J J."/>
        </authorList>
    </citation>
    <scope>NUCLEOTIDE SEQUENCE</scope>
</reference>
<gene>
    <name evidence="2" type="ORF">MYCIT1_LOCUS36235</name>
</gene>
<keyword evidence="3" id="KW-1185">Reference proteome</keyword>
<feature type="region of interest" description="Disordered" evidence="1">
    <location>
        <begin position="1"/>
        <end position="23"/>
    </location>
</feature>
<sequence>MIAEPSQDSDVYAPSGNHRPSQAFPGALALSMHARSQLGSRRHKYPPEFAMLNTIHSSLARQVRFPVQAVQEISEIDHALLRSEIRRCQKLLRSAPNKAIP</sequence>
<name>A0AAD2HYG2_9AGAR</name>
<dbReference type="EMBL" id="CAVNYO010000469">
    <property type="protein sequence ID" value="CAK5283591.1"/>
    <property type="molecule type" value="Genomic_DNA"/>
</dbReference>
<evidence type="ECO:0000256" key="1">
    <source>
        <dbReference type="SAM" id="MobiDB-lite"/>
    </source>
</evidence>